<reference evidence="2" key="1">
    <citation type="submission" date="2023-06" db="EMBL/GenBank/DDBJ databases">
        <authorList>
            <consortium name="Lawrence Berkeley National Laboratory"/>
            <person name="Ahrendt S."/>
            <person name="Sahu N."/>
            <person name="Indic B."/>
            <person name="Wong-Bajracharya J."/>
            <person name="Merenyi Z."/>
            <person name="Ke H.-M."/>
            <person name="Monk M."/>
            <person name="Kocsube S."/>
            <person name="Drula E."/>
            <person name="Lipzen A."/>
            <person name="Balint B."/>
            <person name="Henrissat B."/>
            <person name="Andreopoulos B."/>
            <person name="Martin F.M."/>
            <person name="Harder C.B."/>
            <person name="Rigling D."/>
            <person name="Ford K.L."/>
            <person name="Foster G.D."/>
            <person name="Pangilinan J."/>
            <person name="Papanicolaou A."/>
            <person name="Barry K."/>
            <person name="LaButti K."/>
            <person name="Viragh M."/>
            <person name="Koriabine M."/>
            <person name="Yan M."/>
            <person name="Riley R."/>
            <person name="Champramary S."/>
            <person name="Plett K.L."/>
            <person name="Tsai I.J."/>
            <person name="Slot J."/>
            <person name="Sipos G."/>
            <person name="Plett J."/>
            <person name="Nagy L.G."/>
            <person name="Grigoriev I.V."/>
        </authorList>
    </citation>
    <scope>NUCLEOTIDE SEQUENCE</scope>
    <source>
        <strain evidence="2">CCBAS 213</strain>
    </source>
</reference>
<feature type="transmembrane region" description="Helical" evidence="1">
    <location>
        <begin position="39"/>
        <end position="61"/>
    </location>
</feature>
<protein>
    <recommendedName>
        <fullName evidence="4">Transmembrane protein</fullName>
    </recommendedName>
</protein>
<evidence type="ECO:0000313" key="2">
    <source>
        <dbReference type="EMBL" id="KAK0451997.1"/>
    </source>
</evidence>
<evidence type="ECO:0000256" key="1">
    <source>
        <dbReference type="SAM" id="Phobius"/>
    </source>
</evidence>
<proteinExistence type="predicted"/>
<comment type="caution">
    <text evidence="2">The sequence shown here is derived from an EMBL/GenBank/DDBJ whole genome shotgun (WGS) entry which is preliminary data.</text>
</comment>
<dbReference type="RefSeq" id="XP_060327831.1">
    <property type="nucleotide sequence ID" value="XM_060483142.1"/>
</dbReference>
<dbReference type="AlphaFoldDB" id="A0AA39MZ51"/>
<dbReference type="Proteomes" id="UP001175211">
    <property type="component" value="Unassembled WGS sequence"/>
</dbReference>
<keyword evidence="3" id="KW-1185">Reference proteome</keyword>
<keyword evidence="1" id="KW-0812">Transmembrane</keyword>
<keyword evidence="1" id="KW-1133">Transmembrane helix</keyword>
<organism evidence="2 3">
    <name type="scientific">Armillaria tabescens</name>
    <name type="common">Ringless honey mushroom</name>
    <name type="synonym">Agaricus tabescens</name>
    <dbReference type="NCBI Taxonomy" id="1929756"/>
    <lineage>
        <taxon>Eukaryota</taxon>
        <taxon>Fungi</taxon>
        <taxon>Dikarya</taxon>
        <taxon>Basidiomycota</taxon>
        <taxon>Agaricomycotina</taxon>
        <taxon>Agaricomycetes</taxon>
        <taxon>Agaricomycetidae</taxon>
        <taxon>Agaricales</taxon>
        <taxon>Marasmiineae</taxon>
        <taxon>Physalacriaceae</taxon>
        <taxon>Desarmillaria</taxon>
    </lineage>
</organism>
<keyword evidence="1" id="KW-0472">Membrane</keyword>
<evidence type="ECO:0000313" key="3">
    <source>
        <dbReference type="Proteomes" id="UP001175211"/>
    </source>
</evidence>
<feature type="transmembrane region" description="Helical" evidence="1">
    <location>
        <begin position="156"/>
        <end position="176"/>
    </location>
</feature>
<dbReference type="GeneID" id="85366690"/>
<name>A0AA39MZ51_ARMTA</name>
<feature type="transmembrane region" description="Helical" evidence="1">
    <location>
        <begin position="127"/>
        <end position="144"/>
    </location>
</feature>
<gene>
    <name evidence="2" type="ORF">EV420DRAFT_702096</name>
</gene>
<dbReference type="EMBL" id="JAUEPS010000032">
    <property type="protein sequence ID" value="KAK0451997.1"/>
    <property type="molecule type" value="Genomic_DNA"/>
</dbReference>
<evidence type="ECO:0008006" key="4">
    <source>
        <dbReference type="Google" id="ProtNLM"/>
    </source>
</evidence>
<accession>A0AA39MZ51</accession>
<sequence length="223" mass="25678">MNQALPMIGPHNCLPTIKSPTISFATSINSTLSSSKKRLVIVVTIVGTLVLGAIVYASWYYEFLTLDNFKRCWECLWSACIFIGGACKSWWTRGWDVCSRMCKRCWNGGCRACRWAWKVLTRCWRCWILLWAFLLPCPALFLFHPELERRFNPSELLAYKTALVLNLGTLILPPCAIALDHTWQTIVLSVLSSSYYFLRMVKDAKKFKDFVRTNKDIEKIISS</sequence>
<feature type="transmembrane region" description="Helical" evidence="1">
    <location>
        <begin position="182"/>
        <end position="198"/>
    </location>
</feature>